<evidence type="ECO:0000313" key="2">
    <source>
        <dbReference type="EMBL" id="KAK0432483.1"/>
    </source>
</evidence>
<sequence>MENTEDPHIAEEPILDMDIREEGRSILLEECSRNPIPSILTTESSGTISLFSPRLEQQHHDPLGSYTAPLPIDQSLFEIILDSEHDKPYQPHSLPNLNMSAIAQTHIFPIQTPPHSGIETEHMRQKLESLLHEKSTEDSALFDKPWDLLSSPSKTAALPESAGSKPLSSSISSASTLSSSGISIAKSTSSLSMPATRLAADYQVKQTRDISAADTGTPSRWSQQSGPKCSRSRSSLATKKTGVSGHITITNQTPTMPCHPLTSANVSFMGLKHPVSMISTDFSSSHEEGEISLLQSTTLSIGEIPVTAVEICKILEAEFMKIYTSHYMDLTLDLTWRTSLMSIL</sequence>
<feature type="compositionally biased region" description="Polar residues" evidence="1">
    <location>
        <begin position="214"/>
        <end position="237"/>
    </location>
</feature>
<dbReference type="AlphaFoldDB" id="A0AA39MG18"/>
<feature type="region of interest" description="Disordered" evidence="1">
    <location>
        <begin position="153"/>
        <end position="172"/>
    </location>
</feature>
<evidence type="ECO:0000313" key="3">
    <source>
        <dbReference type="Proteomes" id="UP001175226"/>
    </source>
</evidence>
<dbReference type="Proteomes" id="UP001175226">
    <property type="component" value="Unassembled WGS sequence"/>
</dbReference>
<accession>A0AA39MG18</accession>
<comment type="caution">
    <text evidence="2">The sequence shown here is derived from an EMBL/GenBank/DDBJ whole genome shotgun (WGS) entry which is preliminary data.</text>
</comment>
<proteinExistence type="predicted"/>
<keyword evidence="3" id="KW-1185">Reference proteome</keyword>
<name>A0AA39MG18_9AGAR</name>
<dbReference type="EMBL" id="JAUEPT010000093">
    <property type="protein sequence ID" value="KAK0432483.1"/>
    <property type="molecule type" value="Genomic_DNA"/>
</dbReference>
<reference evidence="2" key="1">
    <citation type="submission" date="2023-06" db="EMBL/GenBank/DDBJ databases">
        <authorList>
            <consortium name="Lawrence Berkeley National Laboratory"/>
            <person name="Ahrendt S."/>
            <person name="Sahu N."/>
            <person name="Indic B."/>
            <person name="Wong-Bajracharya J."/>
            <person name="Merenyi Z."/>
            <person name="Ke H.-M."/>
            <person name="Monk M."/>
            <person name="Kocsube S."/>
            <person name="Drula E."/>
            <person name="Lipzen A."/>
            <person name="Balint B."/>
            <person name="Henrissat B."/>
            <person name="Andreopoulos B."/>
            <person name="Martin F.M."/>
            <person name="Harder C.B."/>
            <person name="Rigling D."/>
            <person name="Ford K.L."/>
            <person name="Foster G.D."/>
            <person name="Pangilinan J."/>
            <person name="Papanicolaou A."/>
            <person name="Barry K."/>
            <person name="LaButti K."/>
            <person name="Viragh M."/>
            <person name="Koriabine M."/>
            <person name="Yan M."/>
            <person name="Riley R."/>
            <person name="Champramary S."/>
            <person name="Plett K.L."/>
            <person name="Tsai I.J."/>
            <person name="Slot J."/>
            <person name="Sipos G."/>
            <person name="Plett J."/>
            <person name="Nagy L.G."/>
            <person name="Grigoriev I.V."/>
        </authorList>
    </citation>
    <scope>NUCLEOTIDE SEQUENCE</scope>
    <source>
        <strain evidence="2">FPL87.14</strain>
    </source>
</reference>
<gene>
    <name evidence="2" type="ORF">EV421DRAFT_1910865</name>
</gene>
<protein>
    <submittedName>
        <fullName evidence="2">Uncharacterized protein</fullName>
    </submittedName>
</protein>
<feature type="compositionally biased region" description="Low complexity" evidence="1">
    <location>
        <begin position="161"/>
        <end position="172"/>
    </location>
</feature>
<organism evidence="2 3">
    <name type="scientific">Armillaria borealis</name>
    <dbReference type="NCBI Taxonomy" id="47425"/>
    <lineage>
        <taxon>Eukaryota</taxon>
        <taxon>Fungi</taxon>
        <taxon>Dikarya</taxon>
        <taxon>Basidiomycota</taxon>
        <taxon>Agaricomycotina</taxon>
        <taxon>Agaricomycetes</taxon>
        <taxon>Agaricomycetidae</taxon>
        <taxon>Agaricales</taxon>
        <taxon>Marasmiineae</taxon>
        <taxon>Physalacriaceae</taxon>
        <taxon>Armillaria</taxon>
    </lineage>
</organism>
<feature type="region of interest" description="Disordered" evidence="1">
    <location>
        <begin position="208"/>
        <end position="237"/>
    </location>
</feature>
<evidence type="ECO:0000256" key="1">
    <source>
        <dbReference type="SAM" id="MobiDB-lite"/>
    </source>
</evidence>